<accession>A0A6N4SR89</accession>
<dbReference type="KEGG" id="chu:CHU_1580"/>
<dbReference type="Pfam" id="PF00149">
    <property type="entry name" value="Metallophos"/>
    <property type="match status" value="1"/>
</dbReference>
<dbReference type="InterPro" id="IPR050126">
    <property type="entry name" value="Ap4A_hydrolase"/>
</dbReference>
<dbReference type="AlphaFoldDB" id="A0A6N4SR89"/>
<keyword evidence="2" id="KW-0378">Hydrolase</keyword>
<reference evidence="2 3" key="1">
    <citation type="journal article" date="2007" name="Appl. Environ. Microbiol.">
        <title>Genome sequence of the cellulolytic gliding bacterium Cytophaga hutchinsonii.</title>
        <authorList>
            <person name="Xie G."/>
            <person name="Bruce D.C."/>
            <person name="Challacombe J.F."/>
            <person name="Chertkov O."/>
            <person name="Detter J.C."/>
            <person name="Gilna P."/>
            <person name="Han C.S."/>
            <person name="Lucas S."/>
            <person name="Misra M."/>
            <person name="Myers G.L."/>
            <person name="Richardson P."/>
            <person name="Tapia R."/>
            <person name="Thayer N."/>
            <person name="Thompson L.S."/>
            <person name="Brettin T.S."/>
            <person name="Henrissat B."/>
            <person name="Wilson D.B."/>
            <person name="McBride M.J."/>
        </authorList>
    </citation>
    <scope>NUCLEOTIDE SEQUENCE [LARGE SCALE GENOMIC DNA]</scope>
    <source>
        <strain evidence="3">ATCC 33406 / DSM 1761 / CIP 103989 / NBRC 15051 / NCIMB 9469 / D465</strain>
    </source>
</reference>
<proteinExistence type="predicted"/>
<dbReference type="Gene3D" id="3.60.21.10">
    <property type="match status" value="1"/>
</dbReference>
<dbReference type="OrthoDB" id="9808081at2"/>
<name>A0A6N4SR89_CYTH3</name>
<dbReference type="GO" id="GO:0005737">
    <property type="term" value="C:cytoplasm"/>
    <property type="evidence" value="ECO:0007669"/>
    <property type="project" value="TreeGrafter"/>
</dbReference>
<dbReference type="InterPro" id="IPR029052">
    <property type="entry name" value="Metallo-depent_PP-like"/>
</dbReference>
<dbReference type="Proteomes" id="UP000001822">
    <property type="component" value="Chromosome"/>
</dbReference>
<feature type="domain" description="Calcineurin-like phosphoesterase" evidence="1">
    <location>
        <begin position="3"/>
        <end position="176"/>
    </location>
</feature>
<dbReference type="EMBL" id="CP000383">
    <property type="protein sequence ID" value="ABG58850.1"/>
    <property type="molecule type" value="Genomic_DNA"/>
</dbReference>
<evidence type="ECO:0000313" key="3">
    <source>
        <dbReference type="Proteomes" id="UP000001822"/>
    </source>
</evidence>
<dbReference type="PRINTS" id="PR00114">
    <property type="entry name" value="STPHPHTASE"/>
</dbReference>
<gene>
    <name evidence="2" type="primary">pphA</name>
    <name evidence="2" type="ordered locus">CHU_1580</name>
</gene>
<dbReference type="GO" id="GO:0008803">
    <property type="term" value="F:bis(5'-nucleosyl)-tetraphosphatase (symmetrical) activity"/>
    <property type="evidence" value="ECO:0007669"/>
    <property type="project" value="TreeGrafter"/>
</dbReference>
<dbReference type="PANTHER" id="PTHR42850">
    <property type="entry name" value="METALLOPHOSPHOESTERASE"/>
    <property type="match status" value="1"/>
</dbReference>
<dbReference type="EC" id="3.1.3.16" evidence="2"/>
<dbReference type="PANTHER" id="PTHR42850:SF4">
    <property type="entry name" value="ZINC-DEPENDENT ENDOPOLYPHOSPHATASE"/>
    <property type="match status" value="1"/>
</dbReference>
<dbReference type="GO" id="GO:0110154">
    <property type="term" value="P:RNA decapping"/>
    <property type="evidence" value="ECO:0007669"/>
    <property type="project" value="TreeGrafter"/>
</dbReference>
<keyword evidence="3" id="KW-1185">Reference proteome</keyword>
<dbReference type="SUPFAM" id="SSF56300">
    <property type="entry name" value="Metallo-dependent phosphatases"/>
    <property type="match status" value="1"/>
</dbReference>
<organism evidence="2 3">
    <name type="scientific">Cytophaga hutchinsonii (strain ATCC 33406 / DSM 1761 / CIP 103989 / NBRC 15051 / NCIMB 9469 / D465)</name>
    <dbReference type="NCBI Taxonomy" id="269798"/>
    <lineage>
        <taxon>Bacteria</taxon>
        <taxon>Pseudomonadati</taxon>
        <taxon>Bacteroidota</taxon>
        <taxon>Cytophagia</taxon>
        <taxon>Cytophagales</taxon>
        <taxon>Cytophagaceae</taxon>
        <taxon>Cytophaga</taxon>
    </lineage>
</organism>
<dbReference type="GO" id="GO:0004722">
    <property type="term" value="F:protein serine/threonine phosphatase activity"/>
    <property type="evidence" value="ECO:0007669"/>
    <property type="project" value="UniProtKB-EC"/>
</dbReference>
<sequence>MKRTFVIADIHGCYKSLKALVENQLQPTHEDQFIFLGDYIDRGPDSKAVINYLIYIKEHYKNCVFLRGNHEQMFLDAHQSIAARERWIINGGEEVMISYGLKNHDHVPYHVQDFISNTFYYFQDERFIFVHAGINHLAESPLKDYNSMMWIRNAEITHTLTGGRIVVHGHTPTPLDTIEKQIASASINLEICLDNGCVFKGQRTGLGNLLAFETHSNRLYVQNNIDF</sequence>
<protein>
    <submittedName>
        <fullName evidence="2">Serine/threonine specific protein phosphatase (Protein phosphatase 1)</fullName>
        <ecNumber evidence="2">3.1.3.16</ecNumber>
    </submittedName>
</protein>
<evidence type="ECO:0000313" key="2">
    <source>
        <dbReference type="EMBL" id="ABG58850.1"/>
    </source>
</evidence>
<evidence type="ECO:0000259" key="1">
    <source>
        <dbReference type="Pfam" id="PF00149"/>
    </source>
</evidence>
<dbReference type="InterPro" id="IPR004843">
    <property type="entry name" value="Calcineurin-like_PHP"/>
</dbReference>
<dbReference type="RefSeq" id="WP_011584965.1">
    <property type="nucleotide sequence ID" value="NC_008255.1"/>
</dbReference>
<dbReference type="InterPro" id="IPR006186">
    <property type="entry name" value="Ser/Thr-sp_prot-phosphatase"/>
</dbReference>
<dbReference type="CDD" id="cd00144">
    <property type="entry name" value="MPP_PPP_family"/>
    <property type="match status" value="1"/>
</dbReference>